<gene>
    <name evidence="8" type="ORF">C1H76_8824</name>
</gene>
<sequence>MGISNAGTGSSFAALRTNATNPYFAYPFSLDKLPPDLEKGLYAPALMGLISMFSSFGLLCFLFSKFFQWKKTAKSYLGYNQYLVLFINLLIADFQQALAFVFSFHWIRTNSILAPSAACFAQGWFLNVGDVSSGLFVLFIAAHTFYTTVVGRRLDYRVFLALVLGTWFIALTLTWLGPAIHGQTYFVRTGAWCWVSALYEEERLALHYIWIFLVQFTTVIIYLILLIHIKTTVRQTMSLVLTNAQQSTTHRKINRAARSMVLYPVFYVLLTLPLSAGRMWSLAHSGAFLPNSYLLVAGTLMSSSGFVDACLYALTRRNLMHTGSTKEAGETGQGTQTQTLKSRAQSIAQAVIRRPSMARSKSYNVQTAVVNEEMKKELQGIRVQQRVSVAVTHGEYLTVGKEKRSSSVPVLPRHGFGGGEWERERGQRGSESESSVASEASGASDGLRERMMSIGDVQASEGDLEKGMEEMEEGR</sequence>
<dbReference type="AlphaFoldDB" id="A0A4U7APU5"/>
<comment type="caution">
    <text evidence="8">The sequence shown here is derived from an EMBL/GenBank/DDBJ whole genome shotgun (WGS) entry which is preliminary data.</text>
</comment>
<evidence type="ECO:0000256" key="3">
    <source>
        <dbReference type="ARBA" id="ARBA00022989"/>
    </source>
</evidence>
<evidence type="ECO:0000313" key="8">
    <source>
        <dbReference type="EMBL" id="TKX18935.1"/>
    </source>
</evidence>
<dbReference type="PANTHER" id="PTHR23112:SF37">
    <property type="entry name" value="G PROTEIN-COUPLED RECEPTOR GPR1"/>
    <property type="match status" value="1"/>
</dbReference>
<evidence type="ECO:0000313" key="9">
    <source>
        <dbReference type="Proteomes" id="UP000308133"/>
    </source>
</evidence>
<name>A0A4U7APU5_9PEZI</name>
<evidence type="ECO:0000256" key="6">
    <source>
        <dbReference type="SAM" id="Phobius"/>
    </source>
</evidence>
<evidence type="ECO:0000256" key="1">
    <source>
        <dbReference type="ARBA" id="ARBA00004141"/>
    </source>
</evidence>
<feature type="transmembrane region" description="Helical" evidence="6">
    <location>
        <begin position="158"/>
        <end position="177"/>
    </location>
</feature>
<proteinExistence type="predicted"/>
<feature type="domain" description="G protein-coupled receptor GPR1/2/3 C-terminal" evidence="7">
    <location>
        <begin position="250"/>
        <end position="319"/>
    </location>
</feature>
<keyword evidence="4 6" id="KW-0472">Membrane</keyword>
<dbReference type="SUPFAM" id="SSF81321">
    <property type="entry name" value="Family A G protein-coupled receptor-like"/>
    <property type="match status" value="1"/>
</dbReference>
<organism evidence="8 9">
    <name type="scientific">Elsinoe australis</name>
    <dbReference type="NCBI Taxonomy" id="40998"/>
    <lineage>
        <taxon>Eukaryota</taxon>
        <taxon>Fungi</taxon>
        <taxon>Dikarya</taxon>
        <taxon>Ascomycota</taxon>
        <taxon>Pezizomycotina</taxon>
        <taxon>Dothideomycetes</taxon>
        <taxon>Dothideomycetidae</taxon>
        <taxon>Myriangiales</taxon>
        <taxon>Elsinoaceae</taxon>
        <taxon>Elsinoe</taxon>
    </lineage>
</organism>
<dbReference type="EMBL" id="PTQR01000123">
    <property type="protein sequence ID" value="TKX18935.1"/>
    <property type="molecule type" value="Genomic_DNA"/>
</dbReference>
<feature type="transmembrane region" description="Helical" evidence="6">
    <location>
        <begin position="208"/>
        <end position="229"/>
    </location>
</feature>
<dbReference type="Proteomes" id="UP000308133">
    <property type="component" value="Unassembled WGS sequence"/>
</dbReference>
<feature type="transmembrane region" description="Helical" evidence="6">
    <location>
        <begin position="41"/>
        <end position="63"/>
    </location>
</feature>
<evidence type="ECO:0000256" key="5">
    <source>
        <dbReference type="SAM" id="MobiDB-lite"/>
    </source>
</evidence>
<evidence type="ECO:0000256" key="2">
    <source>
        <dbReference type="ARBA" id="ARBA00022692"/>
    </source>
</evidence>
<comment type="subcellular location">
    <subcellularLocation>
        <location evidence="1">Membrane</location>
        <topology evidence="1">Multi-pass membrane protein</topology>
    </subcellularLocation>
</comment>
<evidence type="ECO:0000256" key="4">
    <source>
        <dbReference type="ARBA" id="ARBA00023136"/>
    </source>
</evidence>
<reference evidence="8 9" key="1">
    <citation type="submission" date="2018-02" db="EMBL/GenBank/DDBJ databases">
        <title>Draft genome sequences of Elsinoe sp., causing black scab on jojoba.</title>
        <authorList>
            <person name="Stodart B."/>
            <person name="Jeffress S."/>
            <person name="Ash G."/>
            <person name="Arun Chinnappa K."/>
        </authorList>
    </citation>
    <scope>NUCLEOTIDE SEQUENCE [LARGE SCALE GENOMIC DNA]</scope>
    <source>
        <strain evidence="8 9">Hillstone_2</strain>
    </source>
</reference>
<feature type="transmembrane region" description="Helical" evidence="6">
    <location>
        <begin position="292"/>
        <end position="314"/>
    </location>
</feature>
<protein>
    <recommendedName>
        <fullName evidence="7">G protein-coupled receptor GPR1/2/3 C-terminal domain-containing protein</fullName>
    </recommendedName>
</protein>
<feature type="compositionally biased region" description="Basic and acidic residues" evidence="5">
    <location>
        <begin position="463"/>
        <end position="475"/>
    </location>
</feature>
<dbReference type="GO" id="GO:0004930">
    <property type="term" value="F:G protein-coupled receptor activity"/>
    <property type="evidence" value="ECO:0007669"/>
    <property type="project" value="TreeGrafter"/>
</dbReference>
<feature type="compositionally biased region" description="Basic and acidic residues" evidence="5">
    <location>
        <begin position="420"/>
        <end position="431"/>
    </location>
</feature>
<dbReference type="GO" id="GO:0005886">
    <property type="term" value="C:plasma membrane"/>
    <property type="evidence" value="ECO:0007669"/>
    <property type="project" value="TreeGrafter"/>
</dbReference>
<keyword evidence="2 6" id="KW-0812">Transmembrane</keyword>
<dbReference type="Pfam" id="PF11970">
    <property type="entry name" value="GPR_Gpa2_C"/>
    <property type="match status" value="1"/>
</dbReference>
<dbReference type="PANTHER" id="PTHR23112">
    <property type="entry name" value="G PROTEIN-COUPLED RECEPTOR 157-RELATED"/>
    <property type="match status" value="1"/>
</dbReference>
<feature type="region of interest" description="Disordered" evidence="5">
    <location>
        <begin position="407"/>
        <end position="475"/>
    </location>
</feature>
<feature type="transmembrane region" description="Helical" evidence="6">
    <location>
        <begin position="83"/>
        <end position="104"/>
    </location>
</feature>
<feature type="transmembrane region" description="Helical" evidence="6">
    <location>
        <begin position="124"/>
        <end position="146"/>
    </location>
</feature>
<feature type="transmembrane region" description="Helical" evidence="6">
    <location>
        <begin position="261"/>
        <end position="280"/>
    </location>
</feature>
<keyword evidence="3 6" id="KW-1133">Transmembrane helix</keyword>
<dbReference type="GO" id="GO:0007189">
    <property type="term" value="P:adenylate cyclase-activating G protein-coupled receptor signaling pathway"/>
    <property type="evidence" value="ECO:0007669"/>
    <property type="project" value="TreeGrafter"/>
</dbReference>
<dbReference type="InterPro" id="IPR022596">
    <property type="entry name" value="GPR1/2/3_C"/>
</dbReference>
<evidence type="ECO:0000259" key="7">
    <source>
        <dbReference type="Pfam" id="PF11970"/>
    </source>
</evidence>
<feature type="compositionally biased region" description="Low complexity" evidence="5">
    <location>
        <begin position="432"/>
        <end position="445"/>
    </location>
</feature>
<dbReference type="Gene3D" id="1.20.1070.10">
    <property type="entry name" value="Rhodopsin 7-helix transmembrane proteins"/>
    <property type="match status" value="1"/>
</dbReference>
<accession>A0A4U7APU5</accession>